<keyword evidence="4 7" id="KW-0812">Transmembrane</keyword>
<evidence type="ECO:0000259" key="8">
    <source>
        <dbReference type="Pfam" id="PF02687"/>
    </source>
</evidence>
<evidence type="ECO:0000313" key="10">
    <source>
        <dbReference type="Proteomes" id="UP001194714"/>
    </source>
</evidence>
<keyword evidence="3" id="KW-1003">Cell membrane</keyword>
<dbReference type="Proteomes" id="UP001194714">
    <property type="component" value="Unassembled WGS sequence"/>
</dbReference>
<dbReference type="PANTHER" id="PTHR30489">
    <property type="entry name" value="LIPOPROTEIN-RELEASING SYSTEM TRANSMEMBRANE PROTEIN LOLE"/>
    <property type="match status" value="1"/>
</dbReference>
<dbReference type="PANTHER" id="PTHR30489:SF0">
    <property type="entry name" value="LIPOPROTEIN-RELEASING SYSTEM TRANSMEMBRANE PROTEIN LOLE"/>
    <property type="match status" value="1"/>
</dbReference>
<dbReference type="EMBL" id="JAAEJV010000012">
    <property type="protein sequence ID" value="MBF5059152.1"/>
    <property type="molecule type" value="Genomic_DNA"/>
</dbReference>
<dbReference type="InterPro" id="IPR003838">
    <property type="entry name" value="ABC3_permease_C"/>
</dbReference>
<proteinExistence type="inferred from homology"/>
<evidence type="ECO:0000256" key="2">
    <source>
        <dbReference type="ARBA" id="ARBA00005236"/>
    </source>
</evidence>
<keyword evidence="6 7" id="KW-0472">Membrane</keyword>
<dbReference type="InterPro" id="IPR051447">
    <property type="entry name" value="Lipoprotein-release_system"/>
</dbReference>
<keyword evidence="5 7" id="KW-1133">Transmembrane helix</keyword>
<dbReference type="Pfam" id="PF02687">
    <property type="entry name" value="FtsX"/>
    <property type="match status" value="1"/>
</dbReference>
<keyword evidence="10" id="KW-1185">Reference proteome</keyword>
<comment type="subcellular location">
    <subcellularLocation>
        <location evidence="1">Cell membrane</location>
        <topology evidence="1">Multi-pass membrane protein</topology>
    </subcellularLocation>
</comment>
<gene>
    <name evidence="9" type="ORF">NEPTK9_000660</name>
</gene>
<evidence type="ECO:0000256" key="3">
    <source>
        <dbReference type="ARBA" id="ARBA00022475"/>
    </source>
</evidence>
<feature type="transmembrane region" description="Helical" evidence="7">
    <location>
        <begin position="653"/>
        <end position="674"/>
    </location>
</feature>
<sequence length="688" mass="75662">MFEFSIARKYLVPRRRQLSMSLIALMSVGVISLVVWLVLVFLSVTDGIEKNWLKKLTSLNAPIRITPTEEYYHSYYYQIDSISSGSDYTLKSIGEKQSALLTDPYAPEEDQAIPKRWPEKMVHKDGTPKDLVKEAFGVLGEMGLKAQDYEVSGAVLKLRMVRPQGIAFSRDQEKGQGFLTQVSYISTFNGQSPQLPSLLEPTRMEDLNHLFFLADVSAQGISEDTPEAIQKVSVREFQERVKSLLTHIEVQKLEMTSHRLQPLASLLSEGEEFDVYAPIKHGAVSQLVFPTEKKPCTGKVKKSQGRLHYVGRDGSSHIVSLSVPIFVEGKVAMEAALCPYEIEKLKGLNDLRFAVEMPLQGKTLKGQIPWDGVKIAAAEVKNHFETKPEISPPWPYFVGEEAFLPETEAPAVVLPKHFQNSQVEVGDIGYFSYGAATSSSVQEQRLPVTVAGFYDPGVMAIGAKVILSSSDLPHAINAATDGTIDPNMINGIQVYLSDLDKAKETKAALEAAFVEKGLSPYWKITTFHEYDFAKDLLQQFQSDKYLFTLIGAIVLIVACSNIISLLIILVNDKKKEIAILSAMGASKKSIALIFTLCGGIMGTLSTLIGTVAAMLTLHNIDGVVSFLSFLQGHDAFNAVFYGKSLPNELSNHALTFILIATPIISLLAGLVPALKATKLAPSQILRSE</sequence>
<evidence type="ECO:0000313" key="9">
    <source>
        <dbReference type="EMBL" id="MBF5059152.1"/>
    </source>
</evidence>
<evidence type="ECO:0000256" key="5">
    <source>
        <dbReference type="ARBA" id="ARBA00022989"/>
    </source>
</evidence>
<organism evidence="9 10">
    <name type="scientific">Candidatus Neptunichlamydia vexilliferae</name>
    <dbReference type="NCBI Taxonomy" id="1651774"/>
    <lineage>
        <taxon>Bacteria</taxon>
        <taxon>Pseudomonadati</taxon>
        <taxon>Chlamydiota</taxon>
        <taxon>Chlamydiia</taxon>
        <taxon>Parachlamydiales</taxon>
        <taxon>Simkaniaceae</taxon>
        <taxon>Candidatus Neptunichlamydia</taxon>
    </lineage>
</organism>
<comment type="caution">
    <text evidence="9">The sequence shown here is derived from an EMBL/GenBank/DDBJ whole genome shotgun (WGS) entry which is preliminary data.</text>
</comment>
<evidence type="ECO:0000256" key="4">
    <source>
        <dbReference type="ARBA" id="ARBA00022692"/>
    </source>
</evidence>
<feature type="domain" description="ABC3 transporter permease C-terminal" evidence="8">
    <location>
        <begin position="549"/>
        <end position="681"/>
    </location>
</feature>
<feature type="transmembrane region" description="Helical" evidence="7">
    <location>
        <begin position="21"/>
        <end position="44"/>
    </location>
</feature>
<name>A0ABS0AZW7_9BACT</name>
<evidence type="ECO:0000256" key="1">
    <source>
        <dbReference type="ARBA" id="ARBA00004651"/>
    </source>
</evidence>
<evidence type="ECO:0000256" key="6">
    <source>
        <dbReference type="ARBA" id="ARBA00023136"/>
    </source>
</evidence>
<evidence type="ECO:0000256" key="7">
    <source>
        <dbReference type="SAM" id="Phobius"/>
    </source>
</evidence>
<accession>A0ABS0AZW7</accession>
<reference evidence="9 10" key="1">
    <citation type="submission" date="2020-01" db="EMBL/GenBank/DDBJ databases">
        <title>Draft genome sequence of Cand. Neptunochlamydia vexilliferae K9.</title>
        <authorList>
            <person name="Schulz F."/>
            <person name="Koestlbacher S."/>
            <person name="Wascher F."/>
            <person name="Pizzetti I."/>
            <person name="Horn M."/>
        </authorList>
    </citation>
    <scope>NUCLEOTIDE SEQUENCE [LARGE SCALE GENOMIC DNA]</scope>
    <source>
        <strain evidence="9 10">K9</strain>
    </source>
</reference>
<protein>
    <recommendedName>
        <fullName evidence="8">ABC3 transporter permease C-terminal domain-containing protein</fullName>
    </recommendedName>
</protein>
<comment type="similarity">
    <text evidence="2">Belongs to the ABC-4 integral membrane protein family. LolC/E subfamily.</text>
</comment>
<feature type="transmembrane region" description="Helical" evidence="7">
    <location>
        <begin position="591"/>
        <end position="617"/>
    </location>
</feature>
<feature type="transmembrane region" description="Helical" evidence="7">
    <location>
        <begin position="545"/>
        <end position="570"/>
    </location>
</feature>